<evidence type="ECO:0000256" key="13">
    <source>
        <dbReference type="ARBA" id="ARBA00022989"/>
    </source>
</evidence>
<evidence type="ECO:0000256" key="18">
    <source>
        <dbReference type="RuleBase" id="RU003938"/>
    </source>
</evidence>
<comment type="catalytic activity">
    <reaction evidence="1 18">
        <text>a 1,2-diacyl-sn-glycero-3-phosphate + CTP + H(+) = a CDP-1,2-diacyl-sn-glycerol + diphosphate</text>
        <dbReference type="Rhea" id="RHEA:16229"/>
        <dbReference type="ChEBI" id="CHEBI:15378"/>
        <dbReference type="ChEBI" id="CHEBI:33019"/>
        <dbReference type="ChEBI" id="CHEBI:37563"/>
        <dbReference type="ChEBI" id="CHEBI:58332"/>
        <dbReference type="ChEBI" id="CHEBI:58608"/>
        <dbReference type="EC" id="2.7.7.41"/>
    </reaction>
</comment>
<dbReference type="UniPathway" id="UPA00557">
    <property type="reaction ID" value="UER00614"/>
</dbReference>
<feature type="transmembrane region" description="Helical" evidence="19">
    <location>
        <begin position="171"/>
        <end position="190"/>
    </location>
</feature>
<dbReference type="AlphaFoldDB" id="A0A059ZXK6"/>
<feature type="transmembrane region" description="Helical" evidence="19">
    <location>
        <begin position="53"/>
        <end position="69"/>
    </location>
</feature>
<evidence type="ECO:0000256" key="3">
    <source>
        <dbReference type="ARBA" id="ARBA00005119"/>
    </source>
</evidence>
<dbReference type="GO" id="GO:0016024">
    <property type="term" value="P:CDP-diacylglycerol biosynthetic process"/>
    <property type="evidence" value="ECO:0007669"/>
    <property type="project" value="UniProtKB-UniPathway"/>
</dbReference>
<protein>
    <recommendedName>
        <fullName evidence="7 18">Phosphatidate cytidylyltransferase</fullName>
        <ecNumber evidence="6 18">2.7.7.41</ecNumber>
    </recommendedName>
</protein>
<dbReference type="KEGG" id="acz:Acaty_c0829"/>
<evidence type="ECO:0000256" key="4">
    <source>
        <dbReference type="ARBA" id="ARBA00005189"/>
    </source>
</evidence>
<dbReference type="RefSeq" id="WP_004871102.1">
    <property type="nucleotide sequence ID" value="NZ_CP005986.1"/>
</dbReference>
<dbReference type="GeneID" id="92930863"/>
<name>A0A059ZXK6_ACICK</name>
<keyword evidence="15 19" id="KW-0472">Membrane</keyword>
<keyword evidence="16" id="KW-0594">Phospholipid biosynthesis</keyword>
<dbReference type="Pfam" id="PF01148">
    <property type="entry name" value="CTP_transf_1"/>
    <property type="match status" value="1"/>
</dbReference>
<dbReference type="HOGENOM" id="CLU_037294_1_2_6"/>
<sequence length="265" mass="28755">MQQRIVTAALLFLVFVPLVYWAPAPIFRLFLAGVFLLALDEWLQLAQLGRHRLWALLGSLGFLILVFFWRGGIWLCAVAGIFWLLIPIVLLRARTPAKVQRAPRWMALLAVPALFPAFLLAAILQGQRPPLLLWVILLVSATDILALAVGKTWGRKPLAPWLSPAKTREGLYGGLLAGLMMGTLGAMVLIGRDPHALVGGAVLGLLVAAFGVVGDLLESLLKRRSGHKDSGRILPGHGGVLDRIDAMLAGIPVFVLGLIALGWWK</sequence>
<evidence type="ECO:0000256" key="11">
    <source>
        <dbReference type="ARBA" id="ARBA00022692"/>
    </source>
</evidence>
<feature type="transmembrane region" description="Helical" evidence="19">
    <location>
        <begin position="5"/>
        <end position="23"/>
    </location>
</feature>
<dbReference type="PROSITE" id="PS01315">
    <property type="entry name" value="CDS"/>
    <property type="match status" value="1"/>
</dbReference>
<evidence type="ECO:0000256" key="10">
    <source>
        <dbReference type="ARBA" id="ARBA00022679"/>
    </source>
</evidence>
<proteinExistence type="inferred from homology"/>
<dbReference type="GO" id="GO:0004605">
    <property type="term" value="F:phosphatidate cytidylyltransferase activity"/>
    <property type="evidence" value="ECO:0007669"/>
    <property type="project" value="UniProtKB-EC"/>
</dbReference>
<evidence type="ECO:0000256" key="2">
    <source>
        <dbReference type="ARBA" id="ARBA00004651"/>
    </source>
</evidence>
<keyword evidence="11 18" id="KW-0812">Transmembrane</keyword>
<comment type="pathway">
    <text evidence="4">Lipid metabolism.</text>
</comment>
<feature type="transmembrane region" description="Helical" evidence="19">
    <location>
        <begin position="196"/>
        <end position="217"/>
    </location>
</feature>
<organism evidence="20 21">
    <name type="scientific">Acidithiobacillus caldus (strain ATCC 51756 / DSM 8584 / KU)</name>
    <dbReference type="NCBI Taxonomy" id="637389"/>
    <lineage>
        <taxon>Bacteria</taxon>
        <taxon>Pseudomonadati</taxon>
        <taxon>Pseudomonadota</taxon>
        <taxon>Acidithiobacillia</taxon>
        <taxon>Acidithiobacillales</taxon>
        <taxon>Acidithiobacillaceae</taxon>
        <taxon>Acidithiobacillus</taxon>
    </lineage>
</organism>
<evidence type="ECO:0000256" key="14">
    <source>
        <dbReference type="ARBA" id="ARBA00023098"/>
    </source>
</evidence>
<evidence type="ECO:0000256" key="12">
    <source>
        <dbReference type="ARBA" id="ARBA00022695"/>
    </source>
</evidence>
<dbReference type="InterPro" id="IPR000374">
    <property type="entry name" value="PC_trans"/>
</dbReference>
<comment type="subcellular location">
    <subcellularLocation>
        <location evidence="2">Cell membrane</location>
        <topology evidence="2">Multi-pass membrane protein</topology>
    </subcellularLocation>
</comment>
<keyword evidence="9" id="KW-0444">Lipid biosynthesis</keyword>
<dbReference type="GO" id="GO:0005886">
    <property type="term" value="C:plasma membrane"/>
    <property type="evidence" value="ECO:0007669"/>
    <property type="project" value="UniProtKB-SubCell"/>
</dbReference>
<evidence type="ECO:0000256" key="15">
    <source>
        <dbReference type="ARBA" id="ARBA00023136"/>
    </source>
</evidence>
<evidence type="ECO:0000256" key="16">
    <source>
        <dbReference type="ARBA" id="ARBA00023209"/>
    </source>
</evidence>
<evidence type="ECO:0000256" key="5">
    <source>
        <dbReference type="ARBA" id="ARBA00010185"/>
    </source>
</evidence>
<feature type="transmembrane region" description="Helical" evidence="19">
    <location>
        <begin position="246"/>
        <end position="264"/>
    </location>
</feature>
<feature type="transmembrane region" description="Helical" evidence="19">
    <location>
        <begin position="131"/>
        <end position="150"/>
    </location>
</feature>
<keyword evidence="10 18" id="KW-0808">Transferase</keyword>
<dbReference type="eggNOG" id="COG0575">
    <property type="taxonomic scope" value="Bacteria"/>
</dbReference>
<dbReference type="PANTHER" id="PTHR46382:SF1">
    <property type="entry name" value="PHOSPHATIDATE CYTIDYLYLTRANSFERASE"/>
    <property type="match status" value="1"/>
</dbReference>
<evidence type="ECO:0000313" key="20">
    <source>
        <dbReference type="EMBL" id="AIA54706.1"/>
    </source>
</evidence>
<evidence type="ECO:0000256" key="6">
    <source>
        <dbReference type="ARBA" id="ARBA00012487"/>
    </source>
</evidence>
<evidence type="ECO:0000256" key="9">
    <source>
        <dbReference type="ARBA" id="ARBA00022516"/>
    </source>
</evidence>
<feature type="transmembrane region" description="Helical" evidence="19">
    <location>
        <begin position="75"/>
        <end position="93"/>
    </location>
</feature>
<keyword evidence="17" id="KW-1208">Phospholipid metabolism</keyword>
<evidence type="ECO:0000256" key="19">
    <source>
        <dbReference type="SAM" id="Phobius"/>
    </source>
</evidence>
<accession>A0A059ZXK6</accession>
<comment type="pathway">
    <text evidence="3 18">Phospholipid metabolism; CDP-diacylglycerol biosynthesis; CDP-diacylglycerol from sn-glycerol 3-phosphate: step 3/3.</text>
</comment>
<evidence type="ECO:0000256" key="17">
    <source>
        <dbReference type="ARBA" id="ARBA00023264"/>
    </source>
</evidence>
<keyword evidence="12 18" id="KW-0548">Nucleotidyltransferase</keyword>
<evidence type="ECO:0000256" key="1">
    <source>
        <dbReference type="ARBA" id="ARBA00001698"/>
    </source>
</evidence>
<keyword evidence="14" id="KW-0443">Lipid metabolism</keyword>
<comment type="similarity">
    <text evidence="5 18">Belongs to the CDS family.</text>
</comment>
<dbReference type="Proteomes" id="UP000005522">
    <property type="component" value="Chromosome"/>
</dbReference>
<feature type="transmembrane region" description="Helical" evidence="19">
    <location>
        <begin position="105"/>
        <end position="125"/>
    </location>
</feature>
<evidence type="ECO:0000256" key="8">
    <source>
        <dbReference type="ARBA" id="ARBA00022475"/>
    </source>
</evidence>
<dbReference type="EMBL" id="CP005986">
    <property type="protein sequence ID" value="AIA54706.1"/>
    <property type="molecule type" value="Genomic_DNA"/>
</dbReference>
<dbReference type="PANTHER" id="PTHR46382">
    <property type="entry name" value="PHOSPHATIDATE CYTIDYLYLTRANSFERASE"/>
    <property type="match status" value="1"/>
</dbReference>
<evidence type="ECO:0000256" key="7">
    <source>
        <dbReference type="ARBA" id="ARBA00019373"/>
    </source>
</evidence>
<keyword evidence="8" id="KW-1003">Cell membrane</keyword>
<reference evidence="20 21" key="1">
    <citation type="journal article" date="2009" name="J. Bacteriol.">
        <title>Draft genome sequence of the extremely acidophilic bacterium Acidithiobacillus caldus ATCC 51756 reveals metabolic versatility in the genus Acidithiobacillus.</title>
        <authorList>
            <person name="Valdes J."/>
            <person name="Quatrini R."/>
            <person name="Hallberg K."/>
            <person name="Dopson M."/>
            <person name="Valenzuela P.D."/>
            <person name="Holmes D.S."/>
        </authorList>
    </citation>
    <scope>NUCLEOTIDE SEQUENCE [LARGE SCALE GENOMIC DNA]</scope>
    <source>
        <strain evidence="21">ATCC 51756 / DSM 8584 / KU</strain>
    </source>
</reference>
<evidence type="ECO:0000313" key="21">
    <source>
        <dbReference type="Proteomes" id="UP000005522"/>
    </source>
</evidence>
<gene>
    <name evidence="20" type="ORF">Acaty_c0829</name>
</gene>
<dbReference type="EC" id="2.7.7.41" evidence="6 18"/>
<keyword evidence="13 19" id="KW-1133">Transmembrane helix</keyword>